<gene>
    <name evidence="2" type="ORF">EDF64_101530</name>
</gene>
<dbReference type="EMBL" id="SNVW01000001">
    <property type="protein sequence ID" value="TDN46663.1"/>
    <property type="molecule type" value="Genomic_DNA"/>
</dbReference>
<comment type="caution">
    <text evidence="2">The sequence shown here is derived from an EMBL/GenBank/DDBJ whole genome shotgun (WGS) entry which is preliminary data.</text>
</comment>
<dbReference type="STRING" id="2035.RU06_04170"/>
<keyword evidence="1" id="KW-1133">Transmembrane helix</keyword>
<keyword evidence="1" id="KW-0812">Transmembrane</keyword>
<sequence>MIFPFVWRILPGPTALKVLELLVLLAAIVFVLFTWVFPWVAADILPPPDGTVDVTPSP</sequence>
<feature type="transmembrane region" description="Helical" evidence="1">
    <location>
        <begin position="21"/>
        <end position="41"/>
    </location>
</feature>
<evidence type="ECO:0000313" key="3">
    <source>
        <dbReference type="Proteomes" id="UP000295764"/>
    </source>
</evidence>
<accession>A0A4R6DP86</accession>
<evidence type="ECO:0000313" key="2">
    <source>
        <dbReference type="EMBL" id="TDN46663.1"/>
    </source>
</evidence>
<protein>
    <submittedName>
        <fullName evidence="2">Uncharacterized protein</fullName>
    </submittedName>
</protein>
<dbReference type="RefSeq" id="WP_166645533.1">
    <property type="nucleotide sequence ID" value="NZ_SNVW01000001.1"/>
</dbReference>
<name>A0A4R6DP86_9MICO</name>
<evidence type="ECO:0000256" key="1">
    <source>
        <dbReference type="SAM" id="Phobius"/>
    </source>
</evidence>
<organism evidence="2 3">
    <name type="scientific">Curtobacterium flaccumfaciens</name>
    <dbReference type="NCBI Taxonomy" id="2035"/>
    <lineage>
        <taxon>Bacteria</taxon>
        <taxon>Bacillati</taxon>
        <taxon>Actinomycetota</taxon>
        <taxon>Actinomycetes</taxon>
        <taxon>Micrococcales</taxon>
        <taxon>Microbacteriaceae</taxon>
        <taxon>Curtobacterium</taxon>
    </lineage>
</organism>
<dbReference type="AlphaFoldDB" id="A0A4R6DP86"/>
<proteinExistence type="predicted"/>
<keyword evidence="1" id="KW-0472">Membrane</keyword>
<dbReference type="Proteomes" id="UP000295764">
    <property type="component" value="Unassembled WGS sequence"/>
</dbReference>
<reference evidence="2 3" key="1">
    <citation type="submission" date="2019-03" db="EMBL/GenBank/DDBJ databases">
        <title>Genomic analyses of the natural microbiome of Caenorhabditis elegans.</title>
        <authorList>
            <person name="Samuel B."/>
        </authorList>
    </citation>
    <scope>NUCLEOTIDE SEQUENCE [LARGE SCALE GENOMIC DNA]</scope>
    <source>
        <strain evidence="2 3">JUb65</strain>
    </source>
</reference>